<proteinExistence type="predicted"/>
<feature type="domain" description="Fibronectin type-III" evidence="3">
    <location>
        <begin position="677"/>
        <end position="780"/>
    </location>
</feature>
<dbReference type="Gene3D" id="2.60.40.10">
    <property type="entry name" value="Immunoglobulins"/>
    <property type="match status" value="1"/>
</dbReference>
<protein>
    <recommendedName>
        <fullName evidence="3">Fibronectin type-III domain-containing protein</fullName>
    </recommendedName>
</protein>
<dbReference type="InterPro" id="IPR003961">
    <property type="entry name" value="FN3_dom"/>
</dbReference>
<dbReference type="PROSITE" id="PS50853">
    <property type="entry name" value="FN3"/>
    <property type="match status" value="1"/>
</dbReference>
<keyword evidence="5" id="KW-1185">Reference proteome</keyword>
<feature type="compositionally biased region" description="Acidic residues" evidence="1">
    <location>
        <begin position="993"/>
        <end position="1002"/>
    </location>
</feature>
<dbReference type="InterPro" id="IPR036116">
    <property type="entry name" value="FN3_sf"/>
</dbReference>
<dbReference type="InterPro" id="IPR013783">
    <property type="entry name" value="Ig-like_fold"/>
</dbReference>
<dbReference type="Gene3D" id="3.10.100.10">
    <property type="entry name" value="Mannose-Binding Protein A, subunit A"/>
    <property type="match status" value="1"/>
</dbReference>
<dbReference type="SUPFAM" id="SSF49265">
    <property type="entry name" value="Fibronectin type III"/>
    <property type="match status" value="1"/>
</dbReference>
<feature type="region of interest" description="Disordered" evidence="1">
    <location>
        <begin position="975"/>
        <end position="1002"/>
    </location>
</feature>
<keyword evidence="2" id="KW-0812">Transmembrane</keyword>
<dbReference type="Proteomes" id="UP000762676">
    <property type="component" value="Unassembled WGS sequence"/>
</dbReference>
<dbReference type="AlphaFoldDB" id="A0AAV4G0R9"/>
<gene>
    <name evidence="4" type="ORF">ElyMa_003998700</name>
</gene>
<evidence type="ECO:0000313" key="4">
    <source>
        <dbReference type="EMBL" id="GFR78600.1"/>
    </source>
</evidence>
<dbReference type="SMART" id="SM00060">
    <property type="entry name" value="FN3"/>
    <property type="match status" value="1"/>
</dbReference>
<keyword evidence="2" id="KW-1133">Transmembrane helix</keyword>
<evidence type="ECO:0000256" key="1">
    <source>
        <dbReference type="SAM" id="MobiDB-lite"/>
    </source>
</evidence>
<dbReference type="CDD" id="cd00063">
    <property type="entry name" value="FN3"/>
    <property type="match status" value="1"/>
</dbReference>
<feature type="transmembrane region" description="Helical" evidence="2">
    <location>
        <begin position="817"/>
        <end position="842"/>
    </location>
</feature>
<name>A0AAV4G0R9_9GAST</name>
<dbReference type="InterPro" id="IPR016186">
    <property type="entry name" value="C-type_lectin-like/link_sf"/>
</dbReference>
<organism evidence="4 5">
    <name type="scientific">Elysia marginata</name>
    <dbReference type="NCBI Taxonomy" id="1093978"/>
    <lineage>
        <taxon>Eukaryota</taxon>
        <taxon>Metazoa</taxon>
        <taxon>Spiralia</taxon>
        <taxon>Lophotrochozoa</taxon>
        <taxon>Mollusca</taxon>
        <taxon>Gastropoda</taxon>
        <taxon>Heterobranchia</taxon>
        <taxon>Euthyneura</taxon>
        <taxon>Panpulmonata</taxon>
        <taxon>Sacoglossa</taxon>
        <taxon>Placobranchoidea</taxon>
        <taxon>Plakobranchidae</taxon>
        <taxon>Elysia</taxon>
    </lineage>
</organism>
<evidence type="ECO:0000313" key="5">
    <source>
        <dbReference type="Proteomes" id="UP000762676"/>
    </source>
</evidence>
<accession>A0AAV4G0R9</accession>
<reference evidence="4 5" key="1">
    <citation type="journal article" date="2021" name="Elife">
        <title>Chloroplast acquisition without the gene transfer in kleptoplastic sea slugs, Plakobranchus ocellatus.</title>
        <authorList>
            <person name="Maeda T."/>
            <person name="Takahashi S."/>
            <person name="Yoshida T."/>
            <person name="Shimamura S."/>
            <person name="Takaki Y."/>
            <person name="Nagai Y."/>
            <person name="Toyoda A."/>
            <person name="Suzuki Y."/>
            <person name="Arimoto A."/>
            <person name="Ishii H."/>
            <person name="Satoh N."/>
            <person name="Nishiyama T."/>
            <person name="Hasebe M."/>
            <person name="Maruyama T."/>
            <person name="Minagawa J."/>
            <person name="Obokata J."/>
            <person name="Shigenobu S."/>
        </authorList>
    </citation>
    <scope>NUCLEOTIDE SEQUENCE [LARGE SCALE GENOMIC DNA]</scope>
</reference>
<keyword evidence="2" id="KW-0472">Membrane</keyword>
<dbReference type="SUPFAM" id="SSF56436">
    <property type="entry name" value="C-type lectin-like"/>
    <property type="match status" value="1"/>
</dbReference>
<evidence type="ECO:0000259" key="3">
    <source>
        <dbReference type="PROSITE" id="PS50853"/>
    </source>
</evidence>
<comment type="caution">
    <text evidence="4">The sequence shown here is derived from an EMBL/GenBank/DDBJ whole genome shotgun (WGS) entry which is preliminary data.</text>
</comment>
<dbReference type="EMBL" id="BMAT01008133">
    <property type="protein sequence ID" value="GFR78600.1"/>
    <property type="molecule type" value="Genomic_DNA"/>
</dbReference>
<dbReference type="CDD" id="cd00037">
    <property type="entry name" value="CLECT"/>
    <property type="match status" value="1"/>
</dbReference>
<sequence length="1002" mass="110400">MLPRSRIDASSLSAKVVVFVVALAKCSYSTEVLPTTTASPCERGWSSTSTYCYQVFDEHWMKARYQDAKSHCNTFGAQLLSEKDVDDTDFTCQIDIAHFGTPDGTYATRGGVLTLQCRLSVIGFETPLIRIGHKTVDGSLSVLKEGRGHMLELVYEDTRCVDSGEYICEVDTSNGKKSQTHEVALKKYKSFWVAETAEPLCKCYKTKNEVIIKLDCEKRRPYVCKTSPTSQIDIAYFDTPDGTYATQDGVLTLQCRLSVVGFETPLIRIGHKTEDGLLSVLKEGRGHMLELVYHTRCVDSGEYVCEVDTSNGKKSQTHEVALKKCPPVWCSARSFSTLETEISMGVKRGSDACVLSAYRVDHDVAEWFRNGAPYEGEKKPFVDLLKSQGPRHFLEILVAVDSPILYGQWGLRFRSFYDGAFHYSKFLNFTVSWKGPPIFCPQQATIETVQLDLGESYSTRVCILSPVAPSRVSTLAPRADVRQTDTSVPQTRLETAAPDTDLAGLAHYLYIEFGGLKEGDVGNWSFVVDVETFSLHYELHISIRGPPQLCPGDANTIKMKKDSNFTVLEFEPLHFSLCVLSPSGTPPTVLGVVRDSDSDAEATPATVKTSETFETSVLRIAGSTLRYKVNVTSYAIKPEDSGTWKIEVADPAAEDGQKPFTFRFNVESIERSGPPECPSEVTVQGHSIGSVTLSWLPGHDGGTPQSFIVFYSYMANNGTTDTRKWLKQRVPLPSNGQNVSSTIGSLPADTTILFRVAGVNKFNRDSVTSSTCEEVTANATTGGFTSDATPESTIIPLSVEESEKKSDDDNDDFEFNMLYIIIAVSVLVCIILFITVAAVVICKRRAAAKNKHRTLRENSSCAPTDDGNLYSNAKAISEARSTIDRQYKDEAEEEEKMRESLIYNPVFRSSSGGDAANSGRCLSDEGLVYVSIDHSATSDGMEADSDAQEKPTLKTFAPRLQIEPSRSQYANFDFARTSTGPLPKEEVVQTPEPEIEPPSEAL</sequence>
<evidence type="ECO:0000256" key="2">
    <source>
        <dbReference type="SAM" id="Phobius"/>
    </source>
</evidence>
<dbReference type="InterPro" id="IPR016187">
    <property type="entry name" value="CTDL_fold"/>
</dbReference>